<dbReference type="Proteomes" id="UP000065797">
    <property type="component" value="Unassembled WGS sequence"/>
</dbReference>
<dbReference type="EMBL" id="LRPH01000055">
    <property type="protein sequence ID" value="KWU61261.1"/>
    <property type="molecule type" value="Genomic_DNA"/>
</dbReference>
<evidence type="ECO:0000313" key="2">
    <source>
        <dbReference type="Proteomes" id="UP000065797"/>
    </source>
</evidence>
<organism evidence="1 2">
    <name type="scientific">Bacillus mycoides</name>
    <dbReference type="NCBI Taxonomy" id="1405"/>
    <lineage>
        <taxon>Bacteria</taxon>
        <taxon>Bacillati</taxon>
        <taxon>Bacillota</taxon>
        <taxon>Bacilli</taxon>
        <taxon>Bacillales</taxon>
        <taxon>Bacillaceae</taxon>
        <taxon>Bacillus</taxon>
        <taxon>Bacillus cereus group</taxon>
    </lineage>
</organism>
<name>A0A125PMJ4_BACMY</name>
<gene>
    <name evidence="1" type="ORF">AWW70_01805</name>
</gene>
<protein>
    <submittedName>
        <fullName evidence="1">Uncharacterized protein</fullName>
    </submittedName>
</protein>
<dbReference type="AlphaFoldDB" id="A0A125PMJ4"/>
<evidence type="ECO:0000313" key="1">
    <source>
        <dbReference type="EMBL" id="KWU61261.1"/>
    </source>
</evidence>
<reference evidence="1 2" key="1">
    <citation type="submission" date="2016-01" db="EMBL/GenBank/DDBJ databases">
        <authorList>
            <person name="McClelland M."/>
            <person name="Jain A."/>
            <person name="Saraogi P."/>
            <person name="Mendelson R."/>
            <person name="Westerman R."/>
            <person name="SanMiguel P."/>
            <person name="Csonka L."/>
        </authorList>
    </citation>
    <scope>NUCLEOTIDE SEQUENCE [LARGE SCALE GENOMIC DNA]</scope>
    <source>
        <strain evidence="1 2">PE8-15</strain>
    </source>
</reference>
<comment type="caution">
    <text evidence="1">The sequence shown here is derived from an EMBL/GenBank/DDBJ whole genome shotgun (WGS) entry which is preliminary data.</text>
</comment>
<accession>A0A125PMJ4</accession>
<sequence length="62" mass="7356">MKEKAKITKNIAKSYSKIAAKIEKSKKNKWYCKRKQESNTKYRLHFSTSGKNSHIKSRPRKI</sequence>
<proteinExistence type="predicted"/>